<keyword evidence="2" id="KW-1185">Reference proteome</keyword>
<evidence type="ECO:0000313" key="2">
    <source>
        <dbReference type="Proteomes" id="UP001556098"/>
    </source>
</evidence>
<evidence type="ECO:0000313" key="1">
    <source>
        <dbReference type="EMBL" id="MEW9918693.1"/>
    </source>
</evidence>
<dbReference type="EMBL" id="JBFNXX010000002">
    <property type="protein sequence ID" value="MEW9918693.1"/>
    <property type="molecule type" value="Genomic_DNA"/>
</dbReference>
<protein>
    <submittedName>
        <fullName evidence="1">Uncharacterized protein</fullName>
    </submittedName>
</protein>
<name>A0ABV3RJH9_9RHOB</name>
<gene>
    <name evidence="1" type="ORF">AB2B41_03705</name>
</gene>
<proteinExistence type="predicted"/>
<comment type="caution">
    <text evidence="1">The sequence shown here is derived from an EMBL/GenBank/DDBJ whole genome shotgun (WGS) entry which is preliminary data.</text>
</comment>
<reference evidence="1 2" key="1">
    <citation type="submission" date="2024-07" db="EMBL/GenBank/DDBJ databases">
        <title>Marimonas sp.nov., isolated from tidal-flat sediment.</title>
        <authorList>
            <person name="Jayan J.N."/>
            <person name="Lee S.S."/>
        </authorList>
    </citation>
    <scope>NUCLEOTIDE SEQUENCE [LARGE SCALE GENOMIC DNA]</scope>
    <source>
        <strain evidence="1 2">MJW-29</strain>
    </source>
</reference>
<organism evidence="1 2">
    <name type="scientific">Sulfitobacter sediminis</name>
    <dbReference type="NCBI Taxonomy" id="3234186"/>
    <lineage>
        <taxon>Bacteria</taxon>
        <taxon>Pseudomonadati</taxon>
        <taxon>Pseudomonadota</taxon>
        <taxon>Alphaproteobacteria</taxon>
        <taxon>Rhodobacterales</taxon>
        <taxon>Roseobacteraceae</taxon>
        <taxon>Sulfitobacter</taxon>
    </lineage>
</organism>
<dbReference type="Proteomes" id="UP001556098">
    <property type="component" value="Unassembled WGS sequence"/>
</dbReference>
<accession>A0ABV3RJH9</accession>
<sequence length="40" mass="4427">MKGRVVPYLDATSRAILQEAEASSERFDSFFADFARASGE</sequence>